<feature type="transmembrane region" description="Helical" evidence="1">
    <location>
        <begin position="6"/>
        <end position="29"/>
    </location>
</feature>
<evidence type="ECO:0000313" key="2">
    <source>
        <dbReference type="EMBL" id="SDK04421.1"/>
    </source>
</evidence>
<keyword evidence="3" id="KW-1185">Reference proteome</keyword>
<feature type="transmembrane region" description="Helical" evidence="1">
    <location>
        <begin position="76"/>
        <end position="95"/>
    </location>
</feature>
<keyword evidence="1" id="KW-0812">Transmembrane</keyword>
<dbReference type="InterPro" id="IPR010718">
    <property type="entry name" value="DUF1294"/>
</dbReference>
<name>A0A1G8YNS7_9LACT</name>
<keyword evidence="1" id="KW-1133">Transmembrane helix</keyword>
<accession>A0A1G8YNS7</accession>
<dbReference type="AlphaFoldDB" id="A0A1G8YNS7"/>
<gene>
    <name evidence="2" type="ORF">SAMN04488098_101055</name>
</gene>
<proteinExistence type="predicted"/>
<evidence type="ECO:0000313" key="3">
    <source>
        <dbReference type="Proteomes" id="UP000199433"/>
    </source>
</evidence>
<keyword evidence="1" id="KW-0472">Membrane</keyword>
<evidence type="ECO:0000256" key="1">
    <source>
        <dbReference type="SAM" id="Phobius"/>
    </source>
</evidence>
<dbReference type="Pfam" id="PF06961">
    <property type="entry name" value="DUF1294"/>
    <property type="match status" value="1"/>
</dbReference>
<protein>
    <submittedName>
        <fullName evidence="2">Uncharacterized membrane protein YsdA, DUF1294 family</fullName>
    </submittedName>
</protein>
<feature type="transmembrane region" description="Helical" evidence="1">
    <location>
        <begin position="45"/>
        <end position="64"/>
    </location>
</feature>
<dbReference type="EMBL" id="FNFK01000010">
    <property type="protein sequence ID" value="SDK04421.1"/>
    <property type="molecule type" value="Genomic_DNA"/>
</dbReference>
<sequence length="96" mass="11243">MFQQLSYFQMITLTFIFVINLYTFGLFYIDKQRAVKRKYRISEKHLILSSFIGGGIGSFTAMYRFRHKTQKPLFKLGVPVAALLTLLIIILILLYN</sequence>
<dbReference type="Proteomes" id="UP000199433">
    <property type="component" value="Unassembled WGS sequence"/>
</dbReference>
<organism evidence="2 3">
    <name type="scientific">Alkalibacterium thalassium</name>
    <dbReference type="NCBI Taxonomy" id="426701"/>
    <lineage>
        <taxon>Bacteria</taxon>
        <taxon>Bacillati</taxon>
        <taxon>Bacillota</taxon>
        <taxon>Bacilli</taxon>
        <taxon>Lactobacillales</taxon>
        <taxon>Carnobacteriaceae</taxon>
        <taxon>Alkalibacterium</taxon>
    </lineage>
</organism>
<reference evidence="3" key="1">
    <citation type="submission" date="2016-10" db="EMBL/GenBank/DDBJ databases">
        <authorList>
            <person name="Varghese N."/>
            <person name="Submissions S."/>
        </authorList>
    </citation>
    <scope>NUCLEOTIDE SEQUENCE [LARGE SCALE GENOMIC DNA]</scope>
    <source>
        <strain evidence="3">DSM 19181</strain>
    </source>
</reference>
<dbReference type="RefSeq" id="WP_245683023.1">
    <property type="nucleotide sequence ID" value="NZ_FNFK01000010.1"/>
</dbReference>